<feature type="compositionally biased region" description="Basic and acidic residues" evidence="5">
    <location>
        <begin position="47"/>
        <end position="60"/>
    </location>
</feature>
<evidence type="ECO:0000313" key="8">
    <source>
        <dbReference type="Proteomes" id="UP000507470"/>
    </source>
</evidence>
<dbReference type="GO" id="GO:0016020">
    <property type="term" value="C:membrane"/>
    <property type="evidence" value="ECO:0007669"/>
    <property type="project" value="UniProtKB-SubCell"/>
</dbReference>
<feature type="transmembrane region" description="Helical" evidence="6">
    <location>
        <begin position="71"/>
        <end position="95"/>
    </location>
</feature>
<organism evidence="7 8">
    <name type="scientific">Mytilus coruscus</name>
    <name type="common">Sea mussel</name>
    <dbReference type="NCBI Taxonomy" id="42192"/>
    <lineage>
        <taxon>Eukaryota</taxon>
        <taxon>Metazoa</taxon>
        <taxon>Spiralia</taxon>
        <taxon>Lophotrochozoa</taxon>
        <taxon>Mollusca</taxon>
        <taxon>Bivalvia</taxon>
        <taxon>Autobranchia</taxon>
        <taxon>Pteriomorphia</taxon>
        <taxon>Mytilida</taxon>
        <taxon>Mytiloidea</taxon>
        <taxon>Mytilidae</taxon>
        <taxon>Mytilinae</taxon>
        <taxon>Mytilus</taxon>
    </lineage>
</organism>
<dbReference type="Pfam" id="PF15795">
    <property type="entry name" value="Spec3"/>
    <property type="match status" value="1"/>
</dbReference>
<dbReference type="Proteomes" id="UP000507470">
    <property type="component" value="Unassembled WGS sequence"/>
</dbReference>
<evidence type="ECO:0000256" key="5">
    <source>
        <dbReference type="SAM" id="MobiDB-lite"/>
    </source>
</evidence>
<feature type="compositionally biased region" description="Polar residues" evidence="5">
    <location>
        <begin position="173"/>
        <end position="184"/>
    </location>
</feature>
<evidence type="ECO:0008006" key="9">
    <source>
        <dbReference type="Google" id="ProtNLM"/>
    </source>
</evidence>
<keyword evidence="3 6" id="KW-1133">Transmembrane helix</keyword>
<evidence type="ECO:0000256" key="2">
    <source>
        <dbReference type="ARBA" id="ARBA00022692"/>
    </source>
</evidence>
<dbReference type="AlphaFoldDB" id="A0A6J8A809"/>
<evidence type="ECO:0000256" key="4">
    <source>
        <dbReference type="ARBA" id="ARBA00023136"/>
    </source>
</evidence>
<dbReference type="PANTHER" id="PTHR21676">
    <property type="entry name" value="PROTEIN STUM"/>
    <property type="match status" value="1"/>
</dbReference>
<evidence type="ECO:0000256" key="1">
    <source>
        <dbReference type="ARBA" id="ARBA00004141"/>
    </source>
</evidence>
<reference evidence="7 8" key="1">
    <citation type="submission" date="2020-06" db="EMBL/GenBank/DDBJ databases">
        <authorList>
            <person name="Li R."/>
            <person name="Bekaert M."/>
        </authorList>
    </citation>
    <scope>NUCLEOTIDE SEQUENCE [LARGE SCALE GENOMIC DNA]</scope>
    <source>
        <strain evidence="8">wild</strain>
    </source>
</reference>
<feature type="region of interest" description="Disordered" evidence="5">
    <location>
        <begin position="164"/>
        <end position="215"/>
    </location>
</feature>
<dbReference type="PANTHER" id="PTHR21676:SF6">
    <property type="entry name" value="PROTEIN STUM"/>
    <property type="match status" value="1"/>
</dbReference>
<accession>A0A6J8A809</accession>
<sequence length="307" mass="34871">MQVVYSGGSTPTPSPRLQRKQIKGYGRPVLPGYFPPTVHHTSTHRSQSKEREKEDTESSLRDSIPAMMKPVAIMCLIFNIIIPGLGTLLSGFSVLCCSKVRLKDQTKQKVVLVNSWVALLQFITAFILLLGWIWSIVWGMSFITYSREYYKTIIKDEKKTAIEREKEKEKQTEVINNRPPQRQLSPHREEEYEHIQNGSYASHHRTHSLNLPGSASESQQPIIVLQELPVVSMPGSLTQSSSRPILNARTRHEKILRRQMSDNELSPFNLTNEQLEEIVIHAAPLPRHRSNPDNTIPEHAGTSANPK</sequence>
<name>A0A6J8A809_MYTCO</name>
<feature type="region of interest" description="Disordered" evidence="5">
    <location>
        <begin position="284"/>
        <end position="307"/>
    </location>
</feature>
<dbReference type="EMBL" id="CACVKT020000876">
    <property type="protein sequence ID" value="CAC5363512.1"/>
    <property type="molecule type" value="Genomic_DNA"/>
</dbReference>
<gene>
    <name evidence="7" type="ORF">MCOR_4918</name>
</gene>
<dbReference type="InterPro" id="IPR026673">
    <property type="entry name" value="SPEC3/Stum"/>
</dbReference>
<dbReference type="OrthoDB" id="361532at2759"/>
<evidence type="ECO:0000256" key="3">
    <source>
        <dbReference type="ARBA" id="ARBA00022989"/>
    </source>
</evidence>
<proteinExistence type="predicted"/>
<keyword evidence="2 6" id="KW-0812">Transmembrane</keyword>
<keyword evidence="4 6" id="KW-0472">Membrane</keyword>
<comment type="subcellular location">
    <subcellularLocation>
        <location evidence="1">Membrane</location>
        <topology evidence="1">Multi-pass membrane protein</topology>
    </subcellularLocation>
</comment>
<feature type="region of interest" description="Disordered" evidence="5">
    <location>
        <begin position="1"/>
        <end position="61"/>
    </location>
</feature>
<keyword evidence="8" id="KW-1185">Reference proteome</keyword>
<protein>
    <recommendedName>
        <fullName evidence="9">Protein SPEC3</fullName>
    </recommendedName>
</protein>
<feature type="transmembrane region" description="Helical" evidence="6">
    <location>
        <begin position="115"/>
        <end position="145"/>
    </location>
</feature>
<evidence type="ECO:0000256" key="6">
    <source>
        <dbReference type="SAM" id="Phobius"/>
    </source>
</evidence>
<evidence type="ECO:0000313" key="7">
    <source>
        <dbReference type="EMBL" id="CAC5363512.1"/>
    </source>
</evidence>